<dbReference type="GO" id="GO:0009294">
    <property type="term" value="P:DNA-mediated transformation"/>
    <property type="evidence" value="ECO:0007669"/>
    <property type="project" value="InterPro"/>
</dbReference>
<dbReference type="PANTHER" id="PTHR43022:SF1">
    <property type="entry name" value="PROTEIN SMF"/>
    <property type="match status" value="1"/>
</dbReference>
<dbReference type="Pfam" id="PF02481">
    <property type="entry name" value="DNA_processg_A"/>
    <property type="match status" value="1"/>
</dbReference>
<dbReference type="SUPFAM" id="SSF102405">
    <property type="entry name" value="MCP/YpsA-like"/>
    <property type="match status" value="1"/>
</dbReference>
<dbReference type="Pfam" id="PF17782">
    <property type="entry name" value="WHD_DprA"/>
    <property type="match status" value="1"/>
</dbReference>
<dbReference type="NCBIfam" id="TIGR00732">
    <property type="entry name" value="dprA"/>
    <property type="match status" value="1"/>
</dbReference>
<keyword evidence="5" id="KW-1185">Reference proteome</keyword>
<evidence type="ECO:0000313" key="4">
    <source>
        <dbReference type="EMBL" id="EAT13099.1"/>
    </source>
</evidence>
<proteinExistence type="inferred from homology"/>
<dbReference type="Proteomes" id="UP000004263">
    <property type="component" value="Unassembled WGS sequence"/>
</dbReference>
<dbReference type="InterPro" id="IPR003488">
    <property type="entry name" value="DprA"/>
</dbReference>
<feature type="domain" description="DprA winged helix" evidence="3">
    <location>
        <begin position="331"/>
        <end position="376"/>
    </location>
</feature>
<organism evidence="4 5">
    <name type="scientific">Bermanella marisrubri</name>
    <dbReference type="NCBI Taxonomy" id="207949"/>
    <lineage>
        <taxon>Bacteria</taxon>
        <taxon>Pseudomonadati</taxon>
        <taxon>Pseudomonadota</taxon>
        <taxon>Gammaproteobacteria</taxon>
        <taxon>Oceanospirillales</taxon>
        <taxon>Oceanospirillaceae</taxon>
        <taxon>Bermanella</taxon>
    </lineage>
</organism>
<evidence type="ECO:0000259" key="2">
    <source>
        <dbReference type="Pfam" id="PF02481"/>
    </source>
</evidence>
<dbReference type="RefSeq" id="WP_007018170.1">
    <property type="nucleotide sequence ID" value="NZ_CH724115.1"/>
</dbReference>
<dbReference type="InterPro" id="IPR036388">
    <property type="entry name" value="WH-like_DNA-bd_sf"/>
</dbReference>
<feature type="domain" description="Smf/DprA SLOG" evidence="2">
    <location>
        <begin position="89"/>
        <end position="297"/>
    </location>
</feature>
<evidence type="ECO:0000256" key="1">
    <source>
        <dbReference type="ARBA" id="ARBA00006525"/>
    </source>
</evidence>
<accession>Q1N3W6</accession>
<comment type="caution">
    <text evidence="4">The sequence shown here is derived from an EMBL/GenBank/DDBJ whole genome shotgun (WGS) entry which is preliminary data.</text>
</comment>
<dbReference type="PANTHER" id="PTHR43022">
    <property type="entry name" value="PROTEIN SMF"/>
    <property type="match status" value="1"/>
</dbReference>
<evidence type="ECO:0000259" key="3">
    <source>
        <dbReference type="Pfam" id="PF17782"/>
    </source>
</evidence>
<dbReference type="STRING" id="207949.RED65_15422"/>
<dbReference type="Gene3D" id="3.40.50.450">
    <property type="match status" value="1"/>
</dbReference>
<dbReference type="InterPro" id="IPR057666">
    <property type="entry name" value="DrpA_SLOG"/>
</dbReference>
<reference evidence="4 5" key="1">
    <citation type="submission" date="2006-03" db="EMBL/GenBank/DDBJ databases">
        <authorList>
            <person name="Pinhassi J."/>
            <person name="Pedros-Alio C."/>
            <person name="Ferriera S."/>
            <person name="Johnson J."/>
            <person name="Kravitz S."/>
            <person name="Halpern A."/>
            <person name="Remington K."/>
            <person name="Beeson K."/>
            <person name="Tran B."/>
            <person name="Rogers Y.-H."/>
            <person name="Friedman R."/>
            <person name="Venter J.C."/>
        </authorList>
    </citation>
    <scope>NUCLEOTIDE SEQUENCE [LARGE SCALE GENOMIC DNA]</scope>
    <source>
        <strain evidence="4 5">RED65</strain>
    </source>
</reference>
<comment type="similarity">
    <text evidence="1">Belongs to the DprA/Smf family.</text>
</comment>
<dbReference type="Gene3D" id="1.10.10.10">
    <property type="entry name" value="Winged helix-like DNA-binding domain superfamily/Winged helix DNA-binding domain"/>
    <property type="match status" value="1"/>
</dbReference>
<dbReference type="OrthoDB" id="9785707at2"/>
<evidence type="ECO:0000313" key="5">
    <source>
        <dbReference type="Proteomes" id="UP000004263"/>
    </source>
</evidence>
<protein>
    <submittedName>
        <fullName evidence="4">Smf protein</fullName>
    </submittedName>
</protein>
<sequence length="391" mass="43164">MSDYFSNLKRSEQNYLALSCIKGIGIQTLSLIHCADGLDYVHQWDEQAFRQLGISLKRTQLLMDGLRNPFSKTLEQTLDWQQSADNHHIVTPVSEAYPDRLGHIATPPTMLMVKGQLDSLLAAQVAIVGSRHPSFQGRHEAYEFAVGLANSGVVVTSGLARGIDTQAHQGALDADAATIAVLGSGLNHIYPKENAELAEQICQKGALVSEFALHTRPSAGHFPKRNRIVSGLSLGVLVIEAHLMSGSLITARQALEQNREVFAIPGNLSNVQKSGCHYLIRQGATLVESPDQILLDLQGQIRQTQNITLMLANDSHNSKPKVSREIPEGMQPEHYQVYRFLDQGGVGMEQLIQHTGLSVSKLNELLLDMELNMWVTNEQGLFFRQPEYDSL</sequence>
<name>Q1N3W6_9GAMM</name>
<dbReference type="EMBL" id="AAQH01000003">
    <property type="protein sequence ID" value="EAT13099.1"/>
    <property type="molecule type" value="Genomic_DNA"/>
</dbReference>
<gene>
    <name evidence="4" type="ORF">RED65_15422</name>
</gene>
<dbReference type="HOGENOM" id="CLU_029601_1_1_6"/>
<dbReference type="InterPro" id="IPR041614">
    <property type="entry name" value="DprA_WH"/>
</dbReference>
<dbReference type="AlphaFoldDB" id="Q1N3W6"/>